<comment type="caution">
    <text evidence="2">The sequence shown here is derived from an EMBL/GenBank/DDBJ whole genome shotgun (WGS) entry which is preliminary data.</text>
</comment>
<sequence>MERKKIAVIGLGSFGNLFARYLFQEGHEVLAIDKSEEIIQEIKDHSTVAVALDATDESALRSQGIEDMDIVVLSIADQFETSVICADILKKLGAKNIYARYQTELQRKILGLLGIKELFNPEERAAKSMSEMLGYSGMRANFLLSDEYSVVEVSVPKRYMDKTISEADIRNKYEINIITIKRPFIQKEAKRASDRKTEKIMGIPHGNIILKEEDILVLFGSQKNLNRFLEG</sequence>
<name>A0A4R9M3X6_9LEPT</name>
<dbReference type="InterPro" id="IPR036291">
    <property type="entry name" value="NAD(P)-bd_dom_sf"/>
</dbReference>
<dbReference type="PANTHER" id="PTHR43833:SF7">
    <property type="entry name" value="KTR SYSTEM POTASSIUM UPTAKE PROTEIN C"/>
    <property type="match status" value="1"/>
</dbReference>
<dbReference type="OrthoDB" id="9776294at2"/>
<dbReference type="InterPro" id="IPR036721">
    <property type="entry name" value="RCK_C_sf"/>
</dbReference>
<dbReference type="Pfam" id="PF02080">
    <property type="entry name" value="TrkA_C"/>
    <property type="match status" value="1"/>
</dbReference>
<dbReference type="GO" id="GO:0008324">
    <property type="term" value="F:monoatomic cation transmembrane transporter activity"/>
    <property type="evidence" value="ECO:0007669"/>
    <property type="project" value="InterPro"/>
</dbReference>
<dbReference type="EMBL" id="RQHW01000013">
    <property type="protein sequence ID" value="TGN20427.1"/>
    <property type="molecule type" value="Genomic_DNA"/>
</dbReference>
<dbReference type="PANTHER" id="PTHR43833">
    <property type="entry name" value="POTASSIUM CHANNEL PROTEIN 2-RELATED-RELATED"/>
    <property type="match status" value="1"/>
</dbReference>
<dbReference type="InterPro" id="IPR003148">
    <property type="entry name" value="RCK_N"/>
</dbReference>
<keyword evidence="3" id="KW-1185">Reference proteome</keyword>
<feature type="domain" description="RCK N-terminal" evidence="1">
    <location>
        <begin position="3"/>
        <end position="123"/>
    </location>
</feature>
<evidence type="ECO:0000259" key="1">
    <source>
        <dbReference type="PROSITE" id="PS51201"/>
    </source>
</evidence>
<dbReference type="AlphaFoldDB" id="A0A4R9M3X6"/>
<proteinExistence type="predicted"/>
<protein>
    <submittedName>
        <fullName evidence="2">TrkA family potassium uptake protein</fullName>
    </submittedName>
</protein>
<dbReference type="InterPro" id="IPR050721">
    <property type="entry name" value="Trk_Ktr_HKT_K-transport"/>
</dbReference>
<dbReference type="Proteomes" id="UP000298058">
    <property type="component" value="Unassembled WGS sequence"/>
</dbReference>
<dbReference type="GO" id="GO:0006813">
    <property type="term" value="P:potassium ion transport"/>
    <property type="evidence" value="ECO:0007669"/>
    <property type="project" value="InterPro"/>
</dbReference>
<dbReference type="InterPro" id="IPR006037">
    <property type="entry name" value="RCK_C"/>
</dbReference>
<accession>A0A4R9M3X6</accession>
<evidence type="ECO:0000313" key="2">
    <source>
        <dbReference type="EMBL" id="TGN20427.1"/>
    </source>
</evidence>
<reference evidence="2" key="1">
    <citation type="journal article" date="2019" name="PLoS Negl. Trop. Dis.">
        <title>Revisiting the worldwide diversity of Leptospira species in the environment.</title>
        <authorList>
            <person name="Vincent A.T."/>
            <person name="Schiettekatte O."/>
            <person name="Bourhy P."/>
            <person name="Veyrier F.J."/>
            <person name="Picardeau M."/>
        </authorList>
    </citation>
    <scope>NUCLEOTIDE SEQUENCE [LARGE SCALE GENOMIC DNA]</scope>
    <source>
        <strain evidence="2">201300427</strain>
    </source>
</reference>
<dbReference type="SUPFAM" id="SSF116726">
    <property type="entry name" value="TrkA C-terminal domain-like"/>
    <property type="match status" value="1"/>
</dbReference>
<dbReference type="RefSeq" id="WP_135759291.1">
    <property type="nucleotide sequence ID" value="NZ_RQHW01000013.1"/>
</dbReference>
<dbReference type="PROSITE" id="PS51201">
    <property type="entry name" value="RCK_N"/>
    <property type="match status" value="1"/>
</dbReference>
<dbReference type="Pfam" id="PF02254">
    <property type="entry name" value="TrkA_N"/>
    <property type="match status" value="1"/>
</dbReference>
<gene>
    <name evidence="2" type="ORF">EHS15_04245</name>
</gene>
<organism evidence="2 3">
    <name type="scientific">Leptospira idonii</name>
    <dbReference type="NCBI Taxonomy" id="1193500"/>
    <lineage>
        <taxon>Bacteria</taxon>
        <taxon>Pseudomonadati</taxon>
        <taxon>Spirochaetota</taxon>
        <taxon>Spirochaetia</taxon>
        <taxon>Leptospirales</taxon>
        <taxon>Leptospiraceae</taxon>
        <taxon>Leptospira</taxon>
    </lineage>
</organism>
<dbReference type="SUPFAM" id="SSF51735">
    <property type="entry name" value="NAD(P)-binding Rossmann-fold domains"/>
    <property type="match status" value="1"/>
</dbReference>
<dbReference type="Gene3D" id="3.30.70.1450">
    <property type="entry name" value="Regulator of K+ conductance, C-terminal domain"/>
    <property type="match status" value="1"/>
</dbReference>
<dbReference type="Gene3D" id="3.40.50.720">
    <property type="entry name" value="NAD(P)-binding Rossmann-like Domain"/>
    <property type="match status" value="1"/>
</dbReference>
<evidence type="ECO:0000313" key="3">
    <source>
        <dbReference type="Proteomes" id="UP000298058"/>
    </source>
</evidence>